<gene>
    <name evidence="3" type="ORF">PSTG_02086</name>
</gene>
<dbReference type="AlphaFoldDB" id="A0A0L0VZ75"/>
<protein>
    <submittedName>
        <fullName evidence="3">Uncharacterized protein</fullName>
    </submittedName>
</protein>
<comment type="caution">
    <text evidence="3">The sequence shown here is derived from an EMBL/GenBank/DDBJ whole genome shotgun (WGS) entry which is preliminary data.</text>
</comment>
<evidence type="ECO:0000313" key="3">
    <source>
        <dbReference type="EMBL" id="KNF04599.1"/>
    </source>
</evidence>
<feature type="compositionally biased region" description="Polar residues" evidence="1">
    <location>
        <begin position="84"/>
        <end position="104"/>
    </location>
</feature>
<evidence type="ECO:0000256" key="1">
    <source>
        <dbReference type="SAM" id="MobiDB-lite"/>
    </source>
</evidence>
<sequence length="548" mass="60789">MRKGSMLKVTVLLICRLANNPAVDTEKELARQTDNQSKERTNLAAVLDLAVKASIAGDAVQANRLFDVCAAFGAEAKGKRSGSKGEQGTAIGTSYTSVTGPKNTGRTKRFEPIDIPGVNSPGQENSIPGGITFNDNARPSSDNIGFIPYFEKNLRELHSLLPLTISNATWQAKAINHHTLHGTKKSKSDDTGDDKTKYSGLPCPDEYARSYADWSMNYQGFLDALIKVCKFNVFARRIVMDNGSLSVANISIFNKTAAQASSGKARRFLELDFTDNPYAKGAEREGWDTATSKPFEVKETNTGRRGTGGQNNQQTSQPPSKPPASRPDNGKAPSTSGYRGNRFNPRHNDRDRYDRDRKDDQRGNGCETQVRTTGFSERPVYQLRQEVTTHARAEEAWPSKVRCEMDRDKWCEALSRAGLLPDYDDVLDGFINGFNQGIPHHTVGQNTSYYTPENHSSALQAKEKITESIRKEIAAGRMFRPFTRRQVNCCFKFFRTSPSGAVVNGDGSLRPINNLSYPHFKPNIPSVNSFVNAKDFETTWDDFNVVAR</sequence>
<proteinExistence type="predicted"/>
<dbReference type="EMBL" id="AJIL01000011">
    <property type="protein sequence ID" value="KNF04599.1"/>
    <property type="molecule type" value="Genomic_DNA"/>
</dbReference>
<evidence type="ECO:0000256" key="2">
    <source>
        <dbReference type="SAM" id="SignalP"/>
    </source>
</evidence>
<feature type="region of interest" description="Disordered" evidence="1">
    <location>
        <begin position="279"/>
        <end position="373"/>
    </location>
</feature>
<dbReference type="OrthoDB" id="2505248at2759"/>
<organism evidence="3 4">
    <name type="scientific">Puccinia striiformis f. sp. tritici PST-78</name>
    <dbReference type="NCBI Taxonomy" id="1165861"/>
    <lineage>
        <taxon>Eukaryota</taxon>
        <taxon>Fungi</taxon>
        <taxon>Dikarya</taxon>
        <taxon>Basidiomycota</taxon>
        <taxon>Pucciniomycotina</taxon>
        <taxon>Pucciniomycetes</taxon>
        <taxon>Pucciniales</taxon>
        <taxon>Pucciniaceae</taxon>
        <taxon>Puccinia</taxon>
    </lineage>
</organism>
<dbReference type="STRING" id="1165861.A0A0L0VZ75"/>
<feature type="signal peptide" evidence="2">
    <location>
        <begin position="1"/>
        <end position="25"/>
    </location>
</feature>
<dbReference type="Proteomes" id="UP000054564">
    <property type="component" value="Unassembled WGS sequence"/>
</dbReference>
<feature type="region of interest" description="Disordered" evidence="1">
    <location>
        <begin position="77"/>
        <end position="130"/>
    </location>
</feature>
<evidence type="ECO:0000313" key="4">
    <source>
        <dbReference type="Proteomes" id="UP000054564"/>
    </source>
</evidence>
<reference evidence="4" key="1">
    <citation type="submission" date="2014-03" db="EMBL/GenBank/DDBJ databases">
        <title>The Genome Sequence of Puccinia striiformis f. sp. tritici PST-78.</title>
        <authorList>
            <consortium name="The Broad Institute Genome Sequencing Platform"/>
            <person name="Cuomo C."/>
            <person name="Hulbert S."/>
            <person name="Chen X."/>
            <person name="Walker B."/>
            <person name="Young S.K."/>
            <person name="Zeng Q."/>
            <person name="Gargeya S."/>
            <person name="Fitzgerald M."/>
            <person name="Haas B."/>
            <person name="Abouelleil A."/>
            <person name="Alvarado L."/>
            <person name="Arachchi H.M."/>
            <person name="Berlin A.M."/>
            <person name="Chapman S.B."/>
            <person name="Goldberg J."/>
            <person name="Griggs A."/>
            <person name="Gujja S."/>
            <person name="Hansen M."/>
            <person name="Howarth C."/>
            <person name="Imamovic A."/>
            <person name="Larimer J."/>
            <person name="McCowan C."/>
            <person name="Montmayeur A."/>
            <person name="Murphy C."/>
            <person name="Neiman D."/>
            <person name="Pearson M."/>
            <person name="Priest M."/>
            <person name="Roberts A."/>
            <person name="Saif S."/>
            <person name="Shea T."/>
            <person name="Sisk P."/>
            <person name="Sykes S."/>
            <person name="Wortman J."/>
            <person name="Nusbaum C."/>
            <person name="Birren B."/>
        </authorList>
    </citation>
    <scope>NUCLEOTIDE SEQUENCE [LARGE SCALE GENOMIC DNA]</scope>
    <source>
        <strain evidence="4">race PST-78</strain>
    </source>
</reference>
<keyword evidence="4" id="KW-1185">Reference proteome</keyword>
<keyword evidence="2" id="KW-0732">Signal</keyword>
<name>A0A0L0VZ75_9BASI</name>
<accession>A0A0L0VZ75</accession>
<feature type="chain" id="PRO_5005550655" evidence="2">
    <location>
        <begin position="26"/>
        <end position="548"/>
    </location>
</feature>
<feature type="compositionally biased region" description="Basic and acidic residues" evidence="1">
    <location>
        <begin position="346"/>
        <end position="362"/>
    </location>
</feature>